<dbReference type="Gene3D" id="3.40.50.1000">
    <property type="entry name" value="HAD superfamily/HAD-like"/>
    <property type="match status" value="1"/>
</dbReference>
<dbReference type="SFLD" id="SFLDS00003">
    <property type="entry name" value="Haloacid_Dehalogenase"/>
    <property type="match status" value="1"/>
</dbReference>
<dbReference type="SUPFAM" id="SSF56784">
    <property type="entry name" value="HAD-like"/>
    <property type="match status" value="1"/>
</dbReference>
<dbReference type="Gene3D" id="1.10.150.240">
    <property type="entry name" value="Putative phosphatase, domain 2"/>
    <property type="match status" value="1"/>
</dbReference>
<dbReference type="PANTHER" id="PTHR18901:SF38">
    <property type="entry name" value="PSEUDOURIDINE-5'-PHOSPHATASE"/>
    <property type="match status" value="1"/>
</dbReference>
<dbReference type="InterPro" id="IPR023214">
    <property type="entry name" value="HAD_sf"/>
</dbReference>
<dbReference type="PANTHER" id="PTHR18901">
    <property type="entry name" value="2-DEOXYGLUCOSE-6-PHOSPHATE PHOSPHATASE 2"/>
    <property type="match status" value="1"/>
</dbReference>
<reference evidence="2" key="1">
    <citation type="journal article" date="2019" name="Int. J. Syst. Evol. Microbiol.">
        <title>The Global Catalogue of Microorganisms (GCM) 10K type strain sequencing project: providing services to taxonomists for standard genome sequencing and annotation.</title>
        <authorList>
            <consortium name="The Broad Institute Genomics Platform"/>
            <consortium name="The Broad Institute Genome Sequencing Center for Infectious Disease"/>
            <person name="Wu L."/>
            <person name="Ma J."/>
        </authorList>
    </citation>
    <scope>NUCLEOTIDE SEQUENCE [LARGE SCALE GENOMIC DNA]</scope>
    <source>
        <strain evidence="2">JCM 16961</strain>
    </source>
</reference>
<dbReference type="SFLD" id="SFLDG01129">
    <property type="entry name" value="C1.5:_HAD__Beta-PGM__Phosphata"/>
    <property type="match status" value="1"/>
</dbReference>
<dbReference type="InterPro" id="IPR023198">
    <property type="entry name" value="PGP-like_dom2"/>
</dbReference>
<dbReference type="InterPro" id="IPR036412">
    <property type="entry name" value="HAD-like_sf"/>
</dbReference>
<dbReference type="Pfam" id="PF13419">
    <property type="entry name" value="HAD_2"/>
    <property type="match status" value="1"/>
</dbReference>
<dbReference type="CDD" id="cd07505">
    <property type="entry name" value="HAD_BPGM-like"/>
    <property type="match status" value="1"/>
</dbReference>
<organism evidence="1 2">
    <name type="scientific">Zhihengliuella alba</name>
    <dbReference type="NCBI Taxonomy" id="547018"/>
    <lineage>
        <taxon>Bacteria</taxon>
        <taxon>Bacillati</taxon>
        <taxon>Actinomycetota</taxon>
        <taxon>Actinomycetes</taxon>
        <taxon>Micrococcales</taxon>
        <taxon>Micrococcaceae</taxon>
        <taxon>Zhihengliuella</taxon>
    </lineage>
</organism>
<name>A0ABP7CPI1_9MICC</name>
<accession>A0ABP7CPI1</accession>
<keyword evidence="2" id="KW-1185">Reference proteome</keyword>
<dbReference type="NCBIfam" id="TIGR01509">
    <property type="entry name" value="HAD-SF-IA-v3"/>
    <property type="match status" value="1"/>
</dbReference>
<sequence>MPATTPAPAHTSIRSADGGLQAVLWDMDGTIVDTEPYWIAAEKELVAAHGGVWTDEDAMSVVGNALDVSAAVLQESIIRQGGPVVEPRTIIDTLSSRVIEQVRTQVPWRPGARELLEDLNAAGVPCALVTMSEGPLAATILSALPEGTMRFAVTGDLVSRGKPDPEPYLVGLERLRGIVPGLDPARVVAIEDSVPGVASAAASGATTIAVPHVVPLPAPRNWTVWDTLEGRTAADLDALVRAVVAGGSGEAGAVSAGAAADGPGE</sequence>
<proteinExistence type="predicted"/>
<dbReference type="EMBL" id="BAABCJ010000001">
    <property type="protein sequence ID" value="GAA3694300.1"/>
    <property type="molecule type" value="Genomic_DNA"/>
</dbReference>
<dbReference type="RefSeq" id="WP_344879105.1">
    <property type="nucleotide sequence ID" value="NZ_BAABCJ010000001.1"/>
</dbReference>
<dbReference type="InterPro" id="IPR041492">
    <property type="entry name" value="HAD_2"/>
</dbReference>
<evidence type="ECO:0000313" key="2">
    <source>
        <dbReference type="Proteomes" id="UP001501536"/>
    </source>
</evidence>
<dbReference type="InterPro" id="IPR006439">
    <property type="entry name" value="HAD-SF_hydro_IA"/>
</dbReference>
<evidence type="ECO:0000313" key="1">
    <source>
        <dbReference type="EMBL" id="GAA3694300.1"/>
    </source>
</evidence>
<gene>
    <name evidence="1" type="ORF">GCM10022377_03650</name>
</gene>
<evidence type="ECO:0008006" key="3">
    <source>
        <dbReference type="Google" id="ProtNLM"/>
    </source>
</evidence>
<protein>
    <recommendedName>
        <fullName evidence="3">HAD family phosphatase</fullName>
    </recommendedName>
</protein>
<comment type="caution">
    <text evidence="1">The sequence shown here is derived from an EMBL/GenBank/DDBJ whole genome shotgun (WGS) entry which is preliminary data.</text>
</comment>
<dbReference type="Proteomes" id="UP001501536">
    <property type="component" value="Unassembled WGS sequence"/>
</dbReference>